<accession>A0A4Y2AQY1</accession>
<sequence length="116" mass="13283">MIEDCGPLRPCALPTYNRHWLAASYHIVPVFSPSIYMGYLWRLHSSHTIGHFNPLGLLCLPLRPLSKQVIPPRFPERASPPPNCEVFAFVAEPRYSYPNIVFQFYGTPRRIEISTG</sequence>
<proteinExistence type="predicted"/>
<evidence type="ECO:0000313" key="1">
    <source>
        <dbReference type="EMBL" id="GBL82341.1"/>
    </source>
</evidence>
<gene>
    <name evidence="1" type="ORF">AVEN_252502_1</name>
</gene>
<dbReference type="EMBL" id="BGPR01000028">
    <property type="protein sequence ID" value="GBL82341.1"/>
    <property type="molecule type" value="Genomic_DNA"/>
</dbReference>
<reference evidence="1 2" key="1">
    <citation type="journal article" date="2019" name="Sci. Rep.">
        <title>Orb-weaving spider Araneus ventricosus genome elucidates the spidroin gene catalogue.</title>
        <authorList>
            <person name="Kono N."/>
            <person name="Nakamura H."/>
            <person name="Ohtoshi R."/>
            <person name="Moran D.A.P."/>
            <person name="Shinohara A."/>
            <person name="Yoshida Y."/>
            <person name="Fujiwara M."/>
            <person name="Mori M."/>
            <person name="Tomita M."/>
            <person name="Arakawa K."/>
        </authorList>
    </citation>
    <scope>NUCLEOTIDE SEQUENCE [LARGE SCALE GENOMIC DNA]</scope>
</reference>
<evidence type="ECO:0000313" key="2">
    <source>
        <dbReference type="Proteomes" id="UP000499080"/>
    </source>
</evidence>
<dbReference type="Proteomes" id="UP000499080">
    <property type="component" value="Unassembled WGS sequence"/>
</dbReference>
<name>A0A4Y2AQY1_ARAVE</name>
<organism evidence="1 2">
    <name type="scientific">Araneus ventricosus</name>
    <name type="common">Orbweaver spider</name>
    <name type="synonym">Epeira ventricosa</name>
    <dbReference type="NCBI Taxonomy" id="182803"/>
    <lineage>
        <taxon>Eukaryota</taxon>
        <taxon>Metazoa</taxon>
        <taxon>Ecdysozoa</taxon>
        <taxon>Arthropoda</taxon>
        <taxon>Chelicerata</taxon>
        <taxon>Arachnida</taxon>
        <taxon>Araneae</taxon>
        <taxon>Araneomorphae</taxon>
        <taxon>Entelegynae</taxon>
        <taxon>Araneoidea</taxon>
        <taxon>Araneidae</taxon>
        <taxon>Araneus</taxon>
    </lineage>
</organism>
<keyword evidence="2" id="KW-1185">Reference proteome</keyword>
<dbReference type="AlphaFoldDB" id="A0A4Y2AQY1"/>
<protein>
    <submittedName>
        <fullName evidence="1">Uncharacterized protein</fullName>
    </submittedName>
</protein>
<comment type="caution">
    <text evidence="1">The sequence shown here is derived from an EMBL/GenBank/DDBJ whole genome shotgun (WGS) entry which is preliminary data.</text>
</comment>